<evidence type="ECO:0000313" key="3">
    <source>
        <dbReference type="Proteomes" id="UP000236248"/>
    </source>
</evidence>
<protein>
    <submittedName>
        <fullName evidence="2">Uncharacterized protein</fullName>
    </submittedName>
</protein>
<name>A0A2K5ANR1_9ARCH</name>
<dbReference type="EMBL" id="LT981265">
    <property type="protein sequence ID" value="SPC33273.1"/>
    <property type="molecule type" value="Genomic_DNA"/>
</dbReference>
<keyword evidence="1" id="KW-0472">Membrane</keyword>
<feature type="transmembrane region" description="Helical" evidence="1">
    <location>
        <begin position="65"/>
        <end position="86"/>
    </location>
</feature>
<gene>
    <name evidence="2" type="ORF">NCAV_0073</name>
</gene>
<keyword evidence="1" id="KW-0812">Transmembrane</keyword>
<organism evidence="2 3">
    <name type="scientific">Candidatus Nitrosocaldus cavascurensis</name>
    <dbReference type="NCBI Taxonomy" id="2058097"/>
    <lineage>
        <taxon>Archaea</taxon>
        <taxon>Nitrososphaerota</taxon>
        <taxon>Nitrososphaeria</taxon>
        <taxon>Candidatus Nitrosocaldales</taxon>
        <taxon>Candidatus Nitrosocaldaceae</taxon>
        <taxon>Candidatus Nitrosocaldus</taxon>
    </lineage>
</organism>
<keyword evidence="3" id="KW-1185">Reference proteome</keyword>
<dbReference type="Proteomes" id="UP000236248">
    <property type="component" value="Chromosome NCAV"/>
</dbReference>
<evidence type="ECO:0000313" key="2">
    <source>
        <dbReference type="EMBL" id="SPC33273.1"/>
    </source>
</evidence>
<proteinExistence type="predicted"/>
<accession>A0A2K5ANR1</accession>
<feature type="transmembrane region" description="Helical" evidence="1">
    <location>
        <begin position="34"/>
        <end position="59"/>
    </location>
</feature>
<keyword evidence="1" id="KW-1133">Transmembrane helix</keyword>
<dbReference type="KEGG" id="ncv:NCAV_0073"/>
<reference evidence="3" key="1">
    <citation type="submission" date="2018-01" db="EMBL/GenBank/DDBJ databases">
        <authorList>
            <person name="Kerou L M."/>
        </authorList>
    </citation>
    <scope>NUCLEOTIDE SEQUENCE [LARGE SCALE GENOMIC DNA]</scope>
    <source>
        <strain evidence="3">SCU2</strain>
    </source>
</reference>
<evidence type="ECO:0000256" key="1">
    <source>
        <dbReference type="SAM" id="Phobius"/>
    </source>
</evidence>
<sequence>MSLMVEGKSRYRIEPRLEELLSKFEHDAEPYDRLAAYSLLLIPIGAVAIALMLFLTGPITIGWKVYLAMASIMGLPFATYAVSLYADRKKHEISNTKYKPVTGICMCDLSQLRYHMIRFEKADNYAEKARHARMMEYYAERIGLGLNRCLISTR</sequence>
<dbReference type="AlphaFoldDB" id="A0A2K5ANR1"/>